<evidence type="ECO:0000256" key="1">
    <source>
        <dbReference type="SAM" id="SignalP"/>
    </source>
</evidence>
<evidence type="ECO:0000313" key="3">
    <source>
        <dbReference type="Proteomes" id="UP001155241"/>
    </source>
</evidence>
<comment type="caution">
    <text evidence="2">The sequence shown here is derived from an EMBL/GenBank/DDBJ whole genome shotgun (WGS) entry which is preliminary data.</text>
</comment>
<dbReference type="AlphaFoldDB" id="A0A9X2FCW1"/>
<dbReference type="InterPro" id="IPR013424">
    <property type="entry name" value="Ice-binding_C"/>
</dbReference>
<keyword evidence="3" id="KW-1185">Reference proteome</keyword>
<reference evidence="2" key="1">
    <citation type="submission" date="2022-06" db="EMBL/GenBank/DDBJ databases">
        <title>Aeoliella straminimaris, a novel planctomycete from sediments.</title>
        <authorList>
            <person name="Vitorino I.R."/>
            <person name="Lage O.M."/>
        </authorList>
    </citation>
    <scope>NUCLEOTIDE SEQUENCE</scope>
    <source>
        <strain evidence="2">ICT_H6.2</strain>
    </source>
</reference>
<dbReference type="EMBL" id="JAMXLR010000072">
    <property type="protein sequence ID" value="MCO6046254.1"/>
    <property type="molecule type" value="Genomic_DNA"/>
</dbReference>
<evidence type="ECO:0000313" key="2">
    <source>
        <dbReference type="EMBL" id="MCO6046254.1"/>
    </source>
</evidence>
<feature type="chain" id="PRO_5040810665" evidence="1">
    <location>
        <begin position="23"/>
        <end position="368"/>
    </location>
</feature>
<gene>
    <name evidence="2" type="ORF">NG895_20340</name>
</gene>
<feature type="signal peptide" evidence="1">
    <location>
        <begin position="1"/>
        <end position="22"/>
    </location>
</feature>
<name>A0A9X2FCW1_9BACT</name>
<protein>
    <submittedName>
        <fullName evidence="2">PEP-CTERM sorting domain-containing protein</fullName>
    </submittedName>
</protein>
<dbReference type="RefSeq" id="WP_252854368.1">
    <property type="nucleotide sequence ID" value="NZ_JAMXLR010000072.1"/>
</dbReference>
<keyword evidence="1" id="KW-0732">Signal</keyword>
<dbReference type="NCBIfam" id="TIGR02595">
    <property type="entry name" value="PEP_CTERM"/>
    <property type="match status" value="1"/>
</dbReference>
<dbReference type="Proteomes" id="UP001155241">
    <property type="component" value="Unassembled WGS sequence"/>
</dbReference>
<proteinExistence type="predicted"/>
<accession>A0A9X2FCW1</accession>
<organism evidence="2 3">
    <name type="scientific">Aeoliella straminimaris</name>
    <dbReference type="NCBI Taxonomy" id="2954799"/>
    <lineage>
        <taxon>Bacteria</taxon>
        <taxon>Pseudomonadati</taxon>
        <taxon>Planctomycetota</taxon>
        <taxon>Planctomycetia</taxon>
        <taxon>Pirellulales</taxon>
        <taxon>Lacipirellulaceae</taxon>
        <taxon>Aeoliella</taxon>
    </lineage>
</organism>
<sequence>MKVFNCGLAILAIALLAHPASAATIAYEGFDAPLQSSSPSDNPVPAPNGAPLSSVQNSGFGFDGGWVITNGTGAASKFETGGLQYPASYPGSNVAVGGNGRATGADGANAFLALNFDAATDAAVNSGKPVYISWLAQIRNVSTTEYDPQGNPADTDAWRQQFNLAAEYPRNAGIRLMDSGGGSNGALGTIGNGGNWNGNNQSQYNAGDTDPEVVDTWAAFNFNDANNIFVGNNGAGPGEPDPSASYNPAGAHYDGVDHLVLRVDPTTSTYNLWVNLQADGSSDGHISWVHTDGGNVKPFVMKAFGLEGGSQNSERAAGDIQVDEIYIADQFFFASGFPSPNNTIPEPSSIVVLGSLLGVGALALRRRR</sequence>